<dbReference type="Proteomes" id="UP000675379">
    <property type="component" value="Unassembled WGS sequence"/>
</dbReference>
<dbReference type="GO" id="GO:0005576">
    <property type="term" value="C:extracellular region"/>
    <property type="evidence" value="ECO:0007669"/>
    <property type="project" value="TreeGrafter"/>
</dbReference>
<dbReference type="Pfam" id="PF03699">
    <property type="entry name" value="UPF0182"/>
    <property type="match status" value="1"/>
</dbReference>
<evidence type="ECO:0000256" key="2">
    <source>
        <dbReference type="ARBA" id="ARBA00022692"/>
    </source>
</evidence>
<feature type="transmembrane region" description="Helical" evidence="5">
    <location>
        <begin position="165"/>
        <end position="188"/>
    </location>
</feature>
<dbReference type="GO" id="GO:0005886">
    <property type="term" value="C:plasma membrane"/>
    <property type="evidence" value="ECO:0007669"/>
    <property type="project" value="UniProtKB-SubCell"/>
</dbReference>
<dbReference type="RefSeq" id="WP_211802078.1">
    <property type="nucleotide sequence ID" value="NZ_JAGSCS010000014.1"/>
</dbReference>
<sequence length="914" mass="104072">MKIDIKPKFFRNIHLKDNKKIYLILVAILLGIIVLFSSTDVIANLQWFEEVGYTRTYLTRALAVTSLTLPIFLLLFGISMFYYLSIARKYDQVSYPAPTKEYSKKRDRIVYISSAVFFLVLAYGLAQDNWYIILQFFNSVDFQKTDPLFGKDISFYVFRLPLYNLLISMAISVVLLLIIATVVIYLFISAKSSLNRMNLRNAKGILHVMKTGFIQFAGKSLAMLISLYLLLLAARWYIDSFYVMYNATGVVYGPGYTDAKINVPFLRILALLSVAAAVIVSVGILKRNMKLIAYPVFLMLGLSLVRVVAVLAVQGLVVNPNQLERERPYIENNIRMTRQAFGINDVEIRQFEADKEIPFSDITANRDVVDSIKVNSYKHTLDFIRQAQVIRGYYDFQDVDVDRYTINGAKKQIFLSAREIDTSLISPATWQNTHLFYTHGYGLVMTDSSTVTAQGQPDFLMKDIPTNNSTDLDITNPRIYFGEFTNSYIIVNTNLDEFDYPRGGENENYRYTGTAGIPLNFFNKILYAIQEGEPKIFISSLIESDSKILWRRNIRARVETIAPFLTYDQDPYLVVSEGKLFWMMDAYTVSDRYPNALVFNGINYIRNSVKVTVDAYTGEVKFYLSDPEDPIAQSYNRIFGGLFQDLDTMPEGLRAHIKYPEDLFALQTTVLERYHVTDPNIFYNGEDVWEKSKVTTTNQEERSAQEPYTLFTSFGDSDDLELVFTEYYTVKGKENMVAIVNVRMEGEHYGNLLEYKFPPQKTVSSPYLFRNRMNQDAEISKELSLLDSGGSSVEFGDMVITPIGNSLLYVVPIYLVADGGSSIPEIKRFVMSNDEEIVIADTFEGALNLLFKGQTGEEPQTPGEGPVNGELAAKANELFAQAIEAQRAGNWAEYGRLMDELERVLQAMLESKEE</sequence>
<dbReference type="InterPro" id="IPR005372">
    <property type="entry name" value="UPF0182"/>
</dbReference>
<comment type="caution">
    <text evidence="6">The sequence shown here is derived from an EMBL/GenBank/DDBJ whole genome shotgun (WGS) entry which is preliminary data.</text>
</comment>
<feature type="transmembrane region" description="Helical" evidence="5">
    <location>
        <begin position="292"/>
        <end position="317"/>
    </location>
</feature>
<gene>
    <name evidence="6" type="ORF">KCG48_10250</name>
</gene>
<comment type="similarity">
    <text evidence="5">Belongs to the UPF0182 family.</text>
</comment>
<keyword evidence="1 5" id="KW-1003">Cell membrane</keyword>
<keyword evidence="2 5" id="KW-0812">Transmembrane</keyword>
<proteinExistence type="inferred from homology"/>
<dbReference type="AlphaFoldDB" id="A0A941CRC3"/>
<protein>
    <recommendedName>
        <fullName evidence="5">UPF0182 protein KCG48_10250</fullName>
    </recommendedName>
</protein>
<feature type="transmembrane region" description="Helical" evidence="5">
    <location>
        <begin position="265"/>
        <end position="285"/>
    </location>
</feature>
<keyword evidence="3 5" id="KW-1133">Transmembrane helix</keyword>
<evidence type="ECO:0000256" key="4">
    <source>
        <dbReference type="ARBA" id="ARBA00023136"/>
    </source>
</evidence>
<dbReference type="PANTHER" id="PTHR39344">
    <property type="entry name" value="UPF0182 PROTEIN SLL1060"/>
    <property type="match status" value="1"/>
</dbReference>
<keyword evidence="4 5" id="KW-0472">Membrane</keyword>
<reference evidence="6" key="1">
    <citation type="submission" date="2021-04" db="EMBL/GenBank/DDBJ databases">
        <title>Proteiniclasticum sedimins sp. nov., an obligate anaerobic bacterium isolated from anaerobic sludge.</title>
        <authorList>
            <person name="Liu J."/>
        </authorList>
    </citation>
    <scope>NUCLEOTIDE SEQUENCE</scope>
    <source>
        <strain evidence="6">BAD-10</strain>
    </source>
</reference>
<keyword evidence="7" id="KW-1185">Reference proteome</keyword>
<feature type="transmembrane region" description="Helical" evidence="5">
    <location>
        <begin position="109"/>
        <end position="126"/>
    </location>
</feature>
<dbReference type="EMBL" id="JAGSCS010000014">
    <property type="protein sequence ID" value="MBR0576714.1"/>
    <property type="molecule type" value="Genomic_DNA"/>
</dbReference>
<feature type="transmembrane region" description="Helical" evidence="5">
    <location>
        <begin position="21"/>
        <end position="42"/>
    </location>
</feature>
<organism evidence="6 7">
    <name type="scientific">Proteiniclasticum sediminis</name>
    <dbReference type="NCBI Taxonomy" id="2804028"/>
    <lineage>
        <taxon>Bacteria</taxon>
        <taxon>Bacillati</taxon>
        <taxon>Bacillota</taxon>
        <taxon>Clostridia</taxon>
        <taxon>Eubacteriales</taxon>
        <taxon>Clostridiaceae</taxon>
        <taxon>Proteiniclasticum</taxon>
    </lineage>
</organism>
<feature type="transmembrane region" description="Helical" evidence="5">
    <location>
        <begin position="62"/>
        <end position="84"/>
    </location>
</feature>
<comment type="subcellular location">
    <subcellularLocation>
        <location evidence="5">Cell membrane</location>
        <topology evidence="5">Multi-pass membrane protein</topology>
    </subcellularLocation>
</comment>
<name>A0A941CRC3_9CLOT</name>
<evidence type="ECO:0000256" key="1">
    <source>
        <dbReference type="ARBA" id="ARBA00022475"/>
    </source>
</evidence>
<evidence type="ECO:0000256" key="5">
    <source>
        <dbReference type="HAMAP-Rule" id="MF_01600"/>
    </source>
</evidence>
<evidence type="ECO:0000313" key="7">
    <source>
        <dbReference type="Proteomes" id="UP000675379"/>
    </source>
</evidence>
<dbReference type="HAMAP" id="MF_01600">
    <property type="entry name" value="UPF0182"/>
    <property type="match status" value="1"/>
</dbReference>
<evidence type="ECO:0000256" key="3">
    <source>
        <dbReference type="ARBA" id="ARBA00022989"/>
    </source>
</evidence>
<feature type="transmembrane region" description="Helical" evidence="5">
    <location>
        <begin position="216"/>
        <end position="238"/>
    </location>
</feature>
<dbReference type="PANTHER" id="PTHR39344:SF1">
    <property type="entry name" value="UPF0182 PROTEIN SLL1060"/>
    <property type="match status" value="1"/>
</dbReference>
<evidence type="ECO:0000313" key="6">
    <source>
        <dbReference type="EMBL" id="MBR0576714.1"/>
    </source>
</evidence>
<accession>A0A941CRC3</accession>